<dbReference type="PANTHER" id="PTHR48045:SF21">
    <property type="entry name" value="UDP-GLYCOSYLTRANSFERASE 83A1"/>
    <property type="match status" value="1"/>
</dbReference>
<evidence type="ECO:0000256" key="1">
    <source>
        <dbReference type="ARBA" id="ARBA00022679"/>
    </source>
</evidence>
<accession>A0AAW0J4M7</accession>
<dbReference type="GO" id="GO:0008194">
    <property type="term" value="F:UDP-glycosyltransferase activity"/>
    <property type="evidence" value="ECO:0007669"/>
    <property type="project" value="InterPro"/>
</dbReference>
<sequence>MTHYLKLCNWLLCNSFYELDSSACNLVPGIIPVGPLLLGNQLGSHAGSFLPQDSTCLSWLDKQAVGSVIYVAFGSIATFSQQQFAELTLGLELISQPFLWVVRSDVIGGLNSEFWDGFRTRIVDWGKIVEWAPQEKVLAHPSIACFLSHCGWNSTLEGISMGVPFLCWPYYGDQFHNKSYICDVWKIGLGLNPDENGWLITRHEIKTKIETLLSDDGIKINALKLKEIAKKSVTDGGSSFKNFKSFIEQIKH</sequence>
<gene>
    <name evidence="2" type="primary">UGT83A1_2</name>
    <name evidence="2" type="ORF">CFP56_037345</name>
</gene>
<protein>
    <submittedName>
        <fullName evidence="2">Udp-glycosyltransferase 83a1</fullName>
    </submittedName>
</protein>
<reference evidence="2 3" key="1">
    <citation type="journal article" date="2018" name="Sci. Data">
        <title>The draft genome sequence of cork oak.</title>
        <authorList>
            <person name="Ramos A.M."/>
            <person name="Usie A."/>
            <person name="Barbosa P."/>
            <person name="Barros P.M."/>
            <person name="Capote T."/>
            <person name="Chaves I."/>
            <person name="Simoes F."/>
            <person name="Abreu I."/>
            <person name="Carrasquinho I."/>
            <person name="Faro C."/>
            <person name="Guimaraes J.B."/>
            <person name="Mendonca D."/>
            <person name="Nobrega F."/>
            <person name="Rodrigues L."/>
            <person name="Saibo N.J.M."/>
            <person name="Varela M.C."/>
            <person name="Egas C."/>
            <person name="Matos J."/>
            <person name="Miguel C.M."/>
            <person name="Oliveira M.M."/>
            <person name="Ricardo C.P."/>
            <person name="Goncalves S."/>
        </authorList>
    </citation>
    <scope>NUCLEOTIDE SEQUENCE [LARGE SCALE GENOMIC DNA]</scope>
    <source>
        <strain evidence="3">cv. HL8</strain>
    </source>
</reference>
<evidence type="ECO:0000313" key="3">
    <source>
        <dbReference type="Proteomes" id="UP000237347"/>
    </source>
</evidence>
<proteinExistence type="predicted"/>
<dbReference type="PANTHER" id="PTHR48045">
    <property type="entry name" value="UDP-GLYCOSYLTRANSFERASE 72B1"/>
    <property type="match status" value="1"/>
</dbReference>
<comment type="caution">
    <text evidence="2">The sequence shown here is derived from an EMBL/GenBank/DDBJ whole genome shotgun (WGS) entry which is preliminary data.</text>
</comment>
<evidence type="ECO:0000313" key="2">
    <source>
        <dbReference type="EMBL" id="KAK7821735.1"/>
    </source>
</evidence>
<dbReference type="EMBL" id="PKMF04000691">
    <property type="protein sequence ID" value="KAK7821735.1"/>
    <property type="molecule type" value="Genomic_DNA"/>
</dbReference>
<keyword evidence="1" id="KW-0808">Transferase</keyword>
<keyword evidence="3" id="KW-1185">Reference proteome</keyword>
<dbReference type="Gene3D" id="3.40.50.2000">
    <property type="entry name" value="Glycogen Phosphorylase B"/>
    <property type="match status" value="2"/>
</dbReference>
<dbReference type="FunFam" id="3.40.50.2000:FF:000061">
    <property type="entry name" value="UDP-glycosyltransferase 83A1"/>
    <property type="match status" value="1"/>
</dbReference>
<dbReference type="CDD" id="cd03784">
    <property type="entry name" value="GT1_Gtf-like"/>
    <property type="match status" value="1"/>
</dbReference>
<dbReference type="InterPro" id="IPR002213">
    <property type="entry name" value="UDP_glucos_trans"/>
</dbReference>
<name>A0AAW0J4M7_QUESU</name>
<organism evidence="2 3">
    <name type="scientific">Quercus suber</name>
    <name type="common">Cork oak</name>
    <dbReference type="NCBI Taxonomy" id="58331"/>
    <lineage>
        <taxon>Eukaryota</taxon>
        <taxon>Viridiplantae</taxon>
        <taxon>Streptophyta</taxon>
        <taxon>Embryophyta</taxon>
        <taxon>Tracheophyta</taxon>
        <taxon>Spermatophyta</taxon>
        <taxon>Magnoliopsida</taxon>
        <taxon>eudicotyledons</taxon>
        <taxon>Gunneridae</taxon>
        <taxon>Pentapetalae</taxon>
        <taxon>rosids</taxon>
        <taxon>fabids</taxon>
        <taxon>Fagales</taxon>
        <taxon>Fagaceae</taxon>
        <taxon>Quercus</taxon>
    </lineage>
</organism>
<dbReference type="SUPFAM" id="SSF53756">
    <property type="entry name" value="UDP-Glycosyltransferase/glycogen phosphorylase"/>
    <property type="match status" value="1"/>
</dbReference>
<dbReference type="AlphaFoldDB" id="A0AAW0J4M7"/>
<dbReference type="Pfam" id="PF00201">
    <property type="entry name" value="UDPGT"/>
    <property type="match status" value="1"/>
</dbReference>
<dbReference type="Proteomes" id="UP000237347">
    <property type="component" value="Unassembled WGS sequence"/>
</dbReference>